<comment type="caution">
    <text evidence="1">The sequence shown here is derived from an EMBL/GenBank/DDBJ whole genome shotgun (WGS) entry which is preliminary data.</text>
</comment>
<feature type="non-terminal residue" evidence="1">
    <location>
        <position position="31"/>
    </location>
</feature>
<evidence type="ECO:0000313" key="1">
    <source>
        <dbReference type="EMBL" id="RHW45020.1"/>
    </source>
</evidence>
<accession>A0A417Z3S7</accession>
<dbReference type="Proteomes" id="UP000285376">
    <property type="component" value="Unassembled WGS sequence"/>
</dbReference>
<reference evidence="1 2" key="1">
    <citation type="submission" date="2018-08" db="EMBL/GenBank/DDBJ databases">
        <title>Whole genome sequence analysis of Dermacoccus abyssi bacteria isolated from Deep Mariana trench Micromonospora spp reveals genes involved in the environmental adaptation and production of secondary metabolites.</title>
        <authorList>
            <person name="Abdel-Mageed W.M."/>
            <person name="Lehri B."/>
            <person name="Nouioui I."/>
            <person name="Goodfellow I."/>
            <person name="Jaspars M."/>
            <person name="Karlyshev A."/>
        </authorList>
    </citation>
    <scope>NUCLEOTIDE SEQUENCE [LARGE SCALE GENOMIC DNA]</scope>
    <source>
        <strain evidence="1 2">MT1.1</strain>
    </source>
</reference>
<organism evidence="1 2">
    <name type="scientific">Dermacoccus abyssi</name>
    <dbReference type="NCBI Taxonomy" id="322596"/>
    <lineage>
        <taxon>Bacteria</taxon>
        <taxon>Bacillati</taxon>
        <taxon>Actinomycetota</taxon>
        <taxon>Actinomycetes</taxon>
        <taxon>Micrococcales</taxon>
        <taxon>Dermacoccaceae</taxon>
        <taxon>Dermacoccus</taxon>
    </lineage>
</organism>
<name>A0A417Z3S7_9MICO</name>
<dbReference type="EMBL" id="QWLM01000012">
    <property type="protein sequence ID" value="RHW45020.1"/>
    <property type="molecule type" value="Genomic_DNA"/>
</dbReference>
<dbReference type="AlphaFoldDB" id="A0A417Z3S7"/>
<proteinExistence type="predicted"/>
<evidence type="ECO:0000313" key="2">
    <source>
        <dbReference type="Proteomes" id="UP000285376"/>
    </source>
</evidence>
<sequence>MPKPYPQEFRDDVVRVARAREAGVTLAQIAK</sequence>
<gene>
    <name evidence="1" type="ORF">D1832_10940</name>
</gene>
<protein>
    <submittedName>
        <fullName evidence="1">Transposase</fullName>
    </submittedName>
</protein>